<dbReference type="InterPro" id="IPR036680">
    <property type="entry name" value="SPOR-like_sf"/>
</dbReference>
<dbReference type="SUPFAM" id="SSF48452">
    <property type="entry name" value="TPR-like"/>
    <property type="match status" value="1"/>
</dbReference>
<feature type="domain" description="SPOR" evidence="1">
    <location>
        <begin position="229"/>
        <end position="309"/>
    </location>
</feature>
<dbReference type="Proteomes" id="UP000319771">
    <property type="component" value="Unassembled WGS sequence"/>
</dbReference>
<dbReference type="PROSITE" id="PS51724">
    <property type="entry name" value="SPOR"/>
    <property type="match status" value="1"/>
</dbReference>
<dbReference type="GO" id="GO:0042834">
    <property type="term" value="F:peptidoglycan binding"/>
    <property type="evidence" value="ECO:0007669"/>
    <property type="project" value="InterPro"/>
</dbReference>
<evidence type="ECO:0000259" key="1">
    <source>
        <dbReference type="PROSITE" id="PS51724"/>
    </source>
</evidence>
<dbReference type="Gene3D" id="3.30.70.1070">
    <property type="entry name" value="Sporulation related repeat"/>
    <property type="match status" value="1"/>
</dbReference>
<dbReference type="Gene3D" id="1.25.40.10">
    <property type="entry name" value="Tetratricopeptide repeat domain"/>
    <property type="match status" value="1"/>
</dbReference>
<comment type="caution">
    <text evidence="2">The sequence shown here is derived from an EMBL/GenBank/DDBJ whole genome shotgun (WGS) entry which is preliminary data.</text>
</comment>
<gene>
    <name evidence="2" type="ORF">E6K81_07015</name>
</gene>
<organism evidence="2 3">
    <name type="scientific">Eiseniibacteriota bacterium</name>
    <dbReference type="NCBI Taxonomy" id="2212470"/>
    <lineage>
        <taxon>Bacteria</taxon>
        <taxon>Candidatus Eiseniibacteriota</taxon>
    </lineage>
</organism>
<name>A0A538U9H9_UNCEI</name>
<proteinExistence type="predicted"/>
<dbReference type="AlphaFoldDB" id="A0A538U9H9"/>
<dbReference type="EMBL" id="VBPB01000103">
    <property type="protein sequence ID" value="TMQ72563.1"/>
    <property type="molecule type" value="Genomic_DNA"/>
</dbReference>
<sequence length="310" mass="31981">MDRLSVGSAGWATVALGLALAGVRGAAPACAEALPPDLAALVRTLPADRLAIPLRRYETTHPTSPAAADAAFLLGQLEYARGEYRPAAESFARAAARIAPARKAEARYWEGLAWLGLGETEQTRAALDQVARGGGPRRPLALLGVAQAWELARQPRRVGETLADLLASDPAEAGPAALAMAAASSERDGADGRARAARDRLLSQYPRSIEAAEARRAAFGPADDRDAIGARPGTVAVVIGAFVDATRARALAAAARAAGFPEAQVVSLGAGVAAVHTVRLGLYPHAAEARRAGEQAALALGVTYELTRAP</sequence>
<dbReference type="Pfam" id="PF05036">
    <property type="entry name" value="SPOR"/>
    <property type="match status" value="1"/>
</dbReference>
<accession>A0A538U9H9</accession>
<reference evidence="2 3" key="1">
    <citation type="journal article" date="2019" name="Nat. Microbiol.">
        <title>Mediterranean grassland soil C-N compound turnover is dependent on rainfall and depth, and is mediated by genomically divergent microorganisms.</title>
        <authorList>
            <person name="Diamond S."/>
            <person name="Andeer P.F."/>
            <person name="Li Z."/>
            <person name="Crits-Christoph A."/>
            <person name="Burstein D."/>
            <person name="Anantharaman K."/>
            <person name="Lane K.R."/>
            <person name="Thomas B.C."/>
            <person name="Pan C."/>
            <person name="Northen T.R."/>
            <person name="Banfield J.F."/>
        </authorList>
    </citation>
    <scope>NUCLEOTIDE SEQUENCE [LARGE SCALE GENOMIC DNA]</scope>
    <source>
        <strain evidence="2">WS_11</strain>
    </source>
</reference>
<evidence type="ECO:0000313" key="2">
    <source>
        <dbReference type="EMBL" id="TMQ72563.1"/>
    </source>
</evidence>
<dbReference type="InterPro" id="IPR007730">
    <property type="entry name" value="SPOR-like_dom"/>
</dbReference>
<protein>
    <recommendedName>
        <fullName evidence="1">SPOR domain-containing protein</fullName>
    </recommendedName>
</protein>
<evidence type="ECO:0000313" key="3">
    <source>
        <dbReference type="Proteomes" id="UP000319771"/>
    </source>
</evidence>
<dbReference type="InterPro" id="IPR011990">
    <property type="entry name" value="TPR-like_helical_dom_sf"/>
</dbReference>